<feature type="domain" description="Carboxylesterase type B" evidence="6">
    <location>
        <begin position="108"/>
        <end position="617"/>
    </location>
</feature>
<dbReference type="InterPro" id="IPR029058">
    <property type="entry name" value="AB_hydrolase_fold"/>
</dbReference>
<keyword evidence="4" id="KW-1015">Disulfide bond</keyword>
<gene>
    <name evidence="7" type="ORF">RN001_008447</name>
</gene>
<dbReference type="PROSITE" id="PS00122">
    <property type="entry name" value="CARBOXYLESTERASE_B_1"/>
    <property type="match status" value="2"/>
</dbReference>
<name>A0AAN7PDB1_9COLE</name>
<dbReference type="InterPro" id="IPR002018">
    <property type="entry name" value="CarbesteraseB"/>
</dbReference>
<dbReference type="GO" id="GO:0052689">
    <property type="term" value="F:carboxylic ester hydrolase activity"/>
    <property type="evidence" value="ECO:0007669"/>
    <property type="project" value="UniProtKB-KW"/>
</dbReference>
<dbReference type="Pfam" id="PF00135">
    <property type="entry name" value="COesterase"/>
    <property type="match status" value="2"/>
</dbReference>
<dbReference type="SUPFAM" id="SSF53474">
    <property type="entry name" value="alpha/beta-Hydrolases"/>
    <property type="match status" value="2"/>
</dbReference>
<feature type="domain" description="Carboxylesterase type B" evidence="6">
    <location>
        <begin position="708"/>
        <end position="1217"/>
    </location>
</feature>
<dbReference type="PANTHER" id="PTHR11559">
    <property type="entry name" value="CARBOXYLESTERASE"/>
    <property type="match status" value="1"/>
</dbReference>
<dbReference type="InterPro" id="IPR019826">
    <property type="entry name" value="Carboxylesterase_B_AS"/>
</dbReference>
<organism evidence="7 8">
    <name type="scientific">Aquatica leii</name>
    <dbReference type="NCBI Taxonomy" id="1421715"/>
    <lineage>
        <taxon>Eukaryota</taxon>
        <taxon>Metazoa</taxon>
        <taxon>Ecdysozoa</taxon>
        <taxon>Arthropoda</taxon>
        <taxon>Hexapoda</taxon>
        <taxon>Insecta</taxon>
        <taxon>Pterygota</taxon>
        <taxon>Neoptera</taxon>
        <taxon>Endopterygota</taxon>
        <taxon>Coleoptera</taxon>
        <taxon>Polyphaga</taxon>
        <taxon>Elateriformia</taxon>
        <taxon>Elateroidea</taxon>
        <taxon>Lampyridae</taxon>
        <taxon>Luciolinae</taxon>
        <taxon>Aquatica</taxon>
    </lineage>
</organism>
<dbReference type="Gene3D" id="3.40.50.1820">
    <property type="entry name" value="alpha/beta hydrolase"/>
    <property type="match status" value="2"/>
</dbReference>
<reference evidence="8" key="1">
    <citation type="submission" date="2023-01" db="EMBL/GenBank/DDBJ databases">
        <title>Key to firefly adult light organ development and bioluminescence: homeobox transcription factors regulate luciferase expression and transportation to peroxisome.</title>
        <authorList>
            <person name="Fu X."/>
        </authorList>
    </citation>
    <scope>NUCLEOTIDE SEQUENCE [LARGE SCALE GENOMIC DNA]</scope>
</reference>
<evidence type="ECO:0000256" key="1">
    <source>
        <dbReference type="ARBA" id="ARBA00005964"/>
    </source>
</evidence>
<keyword evidence="3" id="KW-0378">Hydrolase</keyword>
<keyword evidence="5" id="KW-0325">Glycoprotein</keyword>
<proteinExistence type="inferred from homology"/>
<dbReference type="InterPro" id="IPR050309">
    <property type="entry name" value="Type-B_Carboxylest/Lipase"/>
</dbReference>
<dbReference type="InterPro" id="IPR019819">
    <property type="entry name" value="Carboxylesterase_B_CS"/>
</dbReference>
<protein>
    <recommendedName>
        <fullName evidence="6">Carboxylesterase type B domain-containing protein</fullName>
    </recommendedName>
</protein>
<keyword evidence="8" id="KW-1185">Reference proteome</keyword>
<sequence length="1311" mass="148270">MEKFSILNGMLEKEEYRNSFVNILYIIGGENLKKCIQLQLRRTLSHDIALMYSGLGKKGKLSFCVTNIYNAILEATQKRFVDCVKIAMKLLRHIVIILLTLINVNESIVITIKDGKIRGIVSQTRNYRNYYSFRGIPFAKPPVGNLRFKDPESPIPWGNNILDATKDAPKCIQKNFFTSLDPKIEGKEDCLYLNVYTPKLSKKCNKKLPVMVYIFFGAFIAGSGRSDYAGPEYLLDEDVVLVSINYRLGVLGFLSLGNDDAAGNWGMKDQVFALKWIQENIAVFGGDKNRVTLFGSSSGGASSHLHMFSRFSKGLFHRAISQSGTALSFWARPLNNAQVRNAKMQASFVGCNPNATSKDIVECLRSIPVDVLVESSKKFKLILAEPTITFALVIEKQTLLNPTPFLEDDPYNLLESGKFNEVPWICGVTEIEGLVKTGYILRNDTYKTTFLKNLEVNLPIFLGLGITVSNGDMPAVYQKIIDFYLQGDTQLSNSNSVKAFVDIIGDRFFSYGTYQSALFHATKTKVPVWVYRYNYMSELTSAYYFSFNENPVNGTTGVCHTDDLIPLLYSPAIFHRPLTSFSDILMSYNMVQMWTSFATFGNPSLNNIFVKYDWKPLVGLYGKTRVNSSDLQYLYMQGPNLNSQNPLKFEMRNDFFVNRMKFWDNLRIVEYPYLIQTSFTVDCFKIAMKLLQHFVIILVALINQNESIVITIKDGKIRRLVSQTRNYRKYYSFRGIPFAKPPVGNLRFKDPESPIPWGNNILDATKDAPKCIQKNFFTSLDPKIEGNEDCLYLNVYTPKLSKKCNKKLPVMVYIFFGAFIAGSGRSDYAGPEYLLDKDVVLVSINYRLGVLGFLSLGNDDAAGNWGMKDQVSALKWIQENIAAFGGDKNRVTLFGSSSGAGSSHLHMFSRFSKGLFHRAISQSGTALSFWARPLNNAQIRNAKMQASFVGCNPNATSKDIVECLRSISVDVLLESSKKFKLILAEPTVTFAFVIEKPTPLNPTPFLEDDPYNLLESGKFNAVPWICGATENEGLVKAAYILRNDTYKTTFLKNLDVNLPILLALGITVSSGDMPAVYQKIIDFYLKGDTQLSNNNSLKGFVDIIGDRLFSYGTYQSALFQATKTQVPVWVYRYNYMSELTSTDYFSFNENPVNGTTGVCHTDDLIPLLYSPAIFHRPLSSFSDKMMSYNMVQMWTSFATSGNPSLNNIFFKYDWKPLIGLYGKTRLNSSDLQYLYMQGPNLNSQNPLKFEMRNDFFVKRMKFWDNLRIVEYPIEAKIAVLVNTSIKKGEEEPQDHIGNVSNFNHFTSRHVV</sequence>
<evidence type="ECO:0000256" key="2">
    <source>
        <dbReference type="ARBA" id="ARBA00022487"/>
    </source>
</evidence>
<comment type="caution">
    <text evidence="7">The sequence shown here is derived from an EMBL/GenBank/DDBJ whole genome shotgun (WGS) entry which is preliminary data.</text>
</comment>
<dbReference type="FunFam" id="3.40.50.1820:FF:000092">
    <property type="entry name" value="Carboxylic ester hydrolase"/>
    <property type="match status" value="2"/>
</dbReference>
<evidence type="ECO:0000256" key="3">
    <source>
        <dbReference type="ARBA" id="ARBA00022801"/>
    </source>
</evidence>
<evidence type="ECO:0000256" key="4">
    <source>
        <dbReference type="ARBA" id="ARBA00023157"/>
    </source>
</evidence>
<evidence type="ECO:0000259" key="6">
    <source>
        <dbReference type="Pfam" id="PF00135"/>
    </source>
</evidence>
<evidence type="ECO:0000256" key="5">
    <source>
        <dbReference type="ARBA" id="ARBA00023180"/>
    </source>
</evidence>
<dbReference type="Proteomes" id="UP001353858">
    <property type="component" value="Unassembled WGS sequence"/>
</dbReference>
<accession>A0AAN7PDB1</accession>
<comment type="similarity">
    <text evidence="1">Belongs to the type-B carboxylesterase/lipase family.</text>
</comment>
<dbReference type="EMBL" id="JARPUR010000003">
    <property type="protein sequence ID" value="KAK4880301.1"/>
    <property type="molecule type" value="Genomic_DNA"/>
</dbReference>
<dbReference type="PROSITE" id="PS00941">
    <property type="entry name" value="CARBOXYLESTERASE_B_2"/>
    <property type="match status" value="2"/>
</dbReference>
<keyword evidence="2" id="KW-0719">Serine esterase</keyword>
<evidence type="ECO:0000313" key="7">
    <source>
        <dbReference type="EMBL" id="KAK4880301.1"/>
    </source>
</evidence>
<evidence type="ECO:0000313" key="8">
    <source>
        <dbReference type="Proteomes" id="UP001353858"/>
    </source>
</evidence>